<sequence length="85" mass="8668">MDLQLLGSIRVRTAGVQDDGIGRREALQLAQGGTSVVSGTPTQAAAALEGCGWEDGIGGRETQLGLLETTRLGGEKSVGDDEGRG</sequence>
<proteinExistence type="predicted"/>
<comment type="caution">
    <text evidence="2">The sequence shown here is derived from an EMBL/GenBank/DDBJ whole genome shotgun (WGS) entry which is preliminary data.</text>
</comment>
<protein>
    <submittedName>
        <fullName evidence="2">Uncharacterized protein</fullName>
    </submittedName>
</protein>
<evidence type="ECO:0000313" key="3">
    <source>
        <dbReference type="Proteomes" id="UP000807115"/>
    </source>
</evidence>
<reference evidence="2" key="2">
    <citation type="submission" date="2020-10" db="EMBL/GenBank/DDBJ databases">
        <authorList>
            <person name="Cooper E.A."/>
            <person name="Brenton Z.W."/>
            <person name="Flinn B.S."/>
            <person name="Jenkins J."/>
            <person name="Shu S."/>
            <person name="Flowers D."/>
            <person name="Luo F."/>
            <person name="Wang Y."/>
            <person name="Xia P."/>
            <person name="Barry K."/>
            <person name="Daum C."/>
            <person name="Lipzen A."/>
            <person name="Yoshinaga Y."/>
            <person name="Schmutz J."/>
            <person name="Saski C."/>
            <person name="Vermerris W."/>
            <person name="Kresovich S."/>
        </authorList>
    </citation>
    <scope>NUCLEOTIDE SEQUENCE</scope>
</reference>
<accession>A0A921U5I5</accession>
<evidence type="ECO:0000313" key="2">
    <source>
        <dbReference type="EMBL" id="KAG0519073.1"/>
    </source>
</evidence>
<dbReference type="EMBL" id="CM027688">
    <property type="protein sequence ID" value="KAG0519073.1"/>
    <property type="molecule type" value="Genomic_DNA"/>
</dbReference>
<feature type="compositionally biased region" description="Basic and acidic residues" evidence="1">
    <location>
        <begin position="73"/>
        <end position="85"/>
    </location>
</feature>
<name>A0A921U5I5_SORBI</name>
<evidence type="ECO:0000256" key="1">
    <source>
        <dbReference type="SAM" id="MobiDB-lite"/>
    </source>
</evidence>
<dbReference type="AlphaFoldDB" id="A0A921U5I5"/>
<reference evidence="2" key="1">
    <citation type="journal article" date="2019" name="BMC Genomics">
        <title>A new reference genome for Sorghum bicolor reveals high levels of sequence similarity between sweet and grain genotypes: implications for the genetics of sugar metabolism.</title>
        <authorList>
            <person name="Cooper E.A."/>
            <person name="Brenton Z.W."/>
            <person name="Flinn B.S."/>
            <person name="Jenkins J."/>
            <person name="Shu S."/>
            <person name="Flowers D."/>
            <person name="Luo F."/>
            <person name="Wang Y."/>
            <person name="Xia P."/>
            <person name="Barry K."/>
            <person name="Daum C."/>
            <person name="Lipzen A."/>
            <person name="Yoshinaga Y."/>
            <person name="Schmutz J."/>
            <person name="Saski C."/>
            <person name="Vermerris W."/>
            <person name="Kresovich S."/>
        </authorList>
    </citation>
    <scope>NUCLEOTIDE SEQUENCE</scope>
</reference>
<feature type="region of interest" description="Disordered" evidence="1">
    <location>
        <begin position="65"/>
        <end position="85"/>
    </location>
</feature>
<gene>
    <name evidence="2" type="ORF">BDA96_09G232600</name>
</gene>
<dbReference type="Proteomes" id="UP000807115">
    <property type="component" value="Chromosome 9"/>
</dbReference>
<organism evidence="2 3">
    <name type="scientific">Sorghum bicolor</name>
    <name type="common">Sorghum</name>
    <name type="synonym">Sorghum vulgare</name>
    <dbReference type="NCBI Taxonomy" id="4558"/>
    <lineage>
        <taxon>Eukaryota</taxon>
        <taxon>Viridiplantae</taxon>
        <taxon>Streptophyta</taxon>
        <taxon>Embryophyta</taxon>
        <taxon>Tracheophyta</taxon>
        <taxon>Spermatophyta</taxon>
        <taxon>Magnoliopsida</taxon>
        <taxon>Liliopsida</taxon>
        <taxon>Poales</taxon>
        <taxon>Poaceae</taxon>
        <taxon>PACMAD clade</taxon>
        <taxon>Panicoideae</taxon>
        <taxon>Andropogonodae</taxon>
        <taxon>Andropogoneae</taxon>
        <taxon>Sorghinae</taxon>
        <taxon>Sorghum</taxon>
    </lineage>
</organism>